<dbReference type="Gene3D" id="3.40.50.1460">
    <property type="match status" value="1"/>
</dbReference>
<dbReference type="RefSeq" id="WP_263339151.1">
    <property type="nucleotide sequence ID" value="NZ_JAOVQO010000018.1"/>
</dbReference>
<dbReference type="SMART" id="SM00115">
    <property type="entry name" value="CASc"/>
    <property type="match status" value="1"/>
</dbReference>
<sequence>MAGLAVLVVLVSSSAALAAERVALIVGNSNYQHVGSLENPVNDASDIAIALEGLGFEVILGNDLTHSEMADAAARFSEAAKDADAAIFYYAGHGFQVGGQNYLVPTDAAIAGAEDVASQTTPLGTVLQALEQSKGLKLVFLDACRDNPFGAALQSVPGGGNGLARVGTAADFLFAYATQPDNVAYDGTGRNSFFTEAMLNHIYTPGQDIADLMIAVRRDVLAATGGRQIPWENSSLTRQFRFDNRPVTASEETLLWQVAADAGDPQLMQLYVDRYPQGSHVDDVVAFLDAEQTGTRTRTVGLGDADEQAERLWNLARRNRMRPLLEFYINQYPEGAHVAQAQQLLQVIPRAEDATPGGICERLTTHPRDATAGNAGVPYERLQRNALAAVQACSAAVAQSPELPHYVALLARATAASGDMERAAQLYRSAAAQGDLRAMVSLAQLMESGTAMPADPAGALALYEKAAEAGSTDAMINLAVSLFQGAGLPKDEARAITLLKRAASEGSPKARYNLGVLAQDGVVDSPQDALAYFESAARDGEYDGYRAAAVLLDEGRGVPRDPAKAANMLLRGAAEDRGAVLSALTEYAGDWSRETITAVQERLKAAGYYESTVDGLPGPNFTAALERWRNGGFTAEVLVN</sequence>
<dbReference type="InterPro" id="IPR029030">
    <property type="entry name" value="Caspase-like_dom_sf"/>
</dbReference>
<dbReference type="SUPFAM" id="SSF81901">
    <property type="entry name" value="HCP-like"/>
    <property type="match status" value="1"/>
</dbReference>
<dbReference type="InterPro" id="IPR002138">
    <property type="entry name" value="Pept_C14_p10"/>
</dbReference>
<dbReference type="InterPro" id="IPR006597">
    <property type="entry name" value="Sel1-like"/>
</dbReference>
<evidence type="ECO:0000259" key="3">
    <source>
        <dbReference type="PROSITE" id="PS50207"/>
    </source>
</evidence>
<evidence type="ECO:0000259" key="4">
    <source>
        <dbReference type="PROSITE" id="PS50208"/>
    </source>
</evidence>
<dbReference type="InterPro" id="IPR052039">
    <property type="entry name" value="Caspase-related_regulators"/>
</dbReference>
<keyword evidence="2" id="KW-0732">Signal</keyword>
<evidence type="ECO:0000313" key="6">
    <source>
        <dbReference type="Proteomes" id="UP001209535"/>
    </source>
</evidence>
<comment type="caution">
    <text evidence="5">The sequence shown here is derived from an EMBL/GenBank/DDBJ whole genome shotgun (WGS) entry which is preliminary data.</text>
</comment>
<dbReference type="Proteomes" id="UP001209535">
    <property type="component" value="Unassembled WGS sequence"/>
</dbReference>
<evidence type="ECO:0000256" key="2">
    <source>
        <dbReference type="SAM" id="SignalP"/>
    </source>
</evidence>
<gene>
    <name evidence="5" type="ORF">OEZ60_17860</name>
</gene>
<dbReference type="PROSITE" id="PS50208">
    <property type="entry name" value="CASPASE_P20"/>
    <property type="match status" value="1"/>
</dbReference>
<feature type="domain" description="Caspase family p20" evidence="4">
    <location>
        <begin position="19"/>
        <end position="148"/>
    </location>
</feature>
<comment type="similarity">
    <text evidence="1">Belongs to the peptidase C14A family.</text>
</comment>
<name>A0ABT2X7E4_9RHOB</name>
<dbReference type="PANTHER" id="PTHR22576:SF37">
    <property type="entry name" value="MUCOSA-ASSOCIATED LYMPHOID TISSUE LYMPHOMA TRANSLOCATION PROTEIN 1"/>
    <property type="match status" value="1"/>
</dbReference>
<dbReference type="Gene3D" id="1.25.40.10">
    <property type="entry name" value="Tetratricopeptide repeat domain"/>
    <property type="match status" value="1"/>
</dbReference>
<feature type="chain" id="PRO_5047136482" evidence="2">
    <location>
        <begin position="19"/>
        <end position="640"/>
    </location>
</feature>
<dbReference type="PANTHER" id="PTHR22576">
    <property type="entry name" value="MUCOSA ASSOCIATED LYMPHOID TISSUE LYMPHOMA TRANSLOCATION PROTEIN 1/PARACASPASE"/>
    <property type="match status" value="1"/>
</dbReference>
<dbReference type="InterPro" id="IPR011600">
    <property type="entry name" value="Pept_C14_caspase"/>
</dbReference>
<evidence type="ECO:0000313" key="5">
    <source>
        <dbReference type="EMBL" id="MCU9849868.1"/>
    </source>
</evidence>
<accession>A0ABT2X7E4</accession>
<proteinExistence type="inferred from homology"/>
<dbReference type="InterPro" id="IPR001309">
    <property type="entry name" value="Pept_C14_p20"/>
</dbReference>
<feature type="domain" description="Caspase family p10" evidence="3">
    <location>
        <begin position="162"/>
        <end position="242"/>
    </location>
</feature>
<evidence type="ECO:0000256" key="1">
    <source>
        <dbReference type="ARBA" id="ARBA00010134"/>
    </source>
</evidence>
<dbReference type="SMART" id="SM00671">
    <property type="entry name" value="SEL1"/>
    <property type="match status" value="5"/>
</dbReference>
<reference evidence="5 6" key="1">
    <citation type="submission" date="2022-10" db="EMBL/GenBank/DDBJ databases">
        <title>Defluviimonas sp. nov., isolated from ocean surface sediments.</title>
        <authorList>
            <person name="He W."/>
            <person name="Wang L."/>
            <person name="Zhang D.-F."/>
        </authorList>
    </citation>
    <scope>NUCLEOTIDE SEQUENCE [LARGE SCALE GENOMIC DNA]</scope>
    <source>
        <strain evidence="5 6">WL0024</strain>
    </source>
</reference>
<organism evidence="5 6">
    <name type="scientific">Albidovulum salinarum</name>
    <dbReference type="NCBI Taxonomy" id="2984153"/>
    <lineage>
        <taxon>Bacteria</taxon>
        <taxon>Pseudomonadati</taxon>
        <taxon>Pseudomonadota</taxon>
        <taxon>Alphaproteobacteria</taxon>
        <taxon>Rhodobacterales</taxon>
        <taxon>Paracoccaceae</taxon>
        <taxon>Albidovulum</taxon>
    </lineage>
</organism>
<dbReference type="PROSITE" id="PS50207">
    <property type="entry name" value="CASPASE_P10"/>
    <property type="match status" value="1"/>
</dbReference>
<dbReference type="InterPro" id="IPR015917">
    <property type="entry name" value="Pept_C14A"/>
</dbReference>
<dbReference type="Pfam" id="PF00656">
    <property type="entry name" value="Peptidase_C14"/>
    <property type="match status" value="1"/>
</dbReference>
<dbReference type="SUPFAM" id="SSF52129">
    <property type="entry name" value="Caspase-like"/>
    <property type="match status" value="1"/>
</dbReference>
<dbReference type="Pfam" id="PF08238">
    <property type="entry name" value="Sel1"/>
    <property type="match status" value="5"/>
</dbReference>
<dbReference type="InterPro" id="IPR011990">
    <property type="entry name" value="TPR-like_helical_dom_sf"/>
</dbReference>
<dbReference type="PRINTS" id="PR00376">
    <property type="entry name" value="IL1BCENZYME"/>
</dbReference>
<keyword evidence="6" id="KW-1185">Reference proteome</keyword>
<feature type="signal peptide" evidence="2">
    <location>
        <begin position="1"/>
        <end position="18"/>
    </location>
</feature>
<dbReference type="EMBL" id="JAOVQO010000018">
    <property type="protein sequence ID" value="MCU9849868.1"/>
    <property type="molecule type" value="Genomic_DNA"/>
</dbReference>
<protein>
    <submittedName>
        <fullName evidence="5">Caspase family protein</fullName>
    </submittedName>
</protein>